<protein>
    <submittedName>
        <fullName evidence="8">Fatty acid hydroxylase domain-containing protein 2</fullName>
    </submittedName>
</protein>
<feature type="compositionally biased region" description="Low complexity" evidence="5">
    <location>
        <begin position="1"/>
        <end position="14"/>
    </location>
</feature>
<feature type="region of interest" description="Disordered" evidence="5">
    <location>
        <begin position="1"/>
        <end position="34"/>
    </location>
</feature>
<gene>
    <name evidence="8" type="primary">FAXDC2</name>
    <name evidence="8" type="ORF">Y1Q_0010925</name>
</gene>
<dbReference type="STRING" id="8496.A0A151MEG0"/>
<dbReference type="EMBL" id="AKHW03006228">
    <property type="protein sequence ID" value="KYO22879.1"/>
    <property type="molecule type" value="Genomic_DNA"/>
</dbReference>
<keyword evidence="4 6" id="KW-0472">Membrane</keyword>
<feature type="transmembrane region" description="Helical" evidence="6">
    <location>
        <begin position="186"/>
        <end position="204"/>
    </location>
</feature>
<dbReference type="GO" id="GO:0008610">
    <property type="term" value="P:lipid biosynthetic process"/>
    <property type="evidence" value="ECO:0007669"/>
    <property type="project" value="InterPro"/>
</dbReference>
<dbReference type="GO" id="GO:0016491">
    <property type="term" value="F:oxidoreductase activity"/>
    <property type="evidence" value="ECO:0007669"/>
    <property type="project" value="InterPro"/>
</dbReference>
<evidence type="ECO:0000256" key="2">
    <source>
        <dbReference type="ARBA" id="ARBA00022692"/>
    </source>
</evidence>
<feature type="transmembrane region" description="Helical" evidence="6">
    <location>
        <begin position="44"/>
        <end position="64"/>
    </location>
</feature>
<dbReference type="GO" id="GO:0016020">
    <property type="term" value="C:membrane"/>
    <property type="evidence" value="ECO:0007669"/>
    <property type="project" value="UniProtKB-SubCell"/>
</dbReference>
<comment type="subcellular location">
    <subcellularLocation>
        <location evidence="1">Membrane</location>
    </subcellularLocation>
</comment>
<feature type="transmembrane region" description="Helical" evidence="6">
    <location>
        <begin position="151"/>
        <end position="174"/>
    </location>
</feature>
<dbReference type="Proteomes" id="UP000050525">
    <property type="component" value="Unassembled WGS sequence"/>
</dbReference>
<keyword evidence="9" id="KW-1185">Reference proteome</keyword>
<sequence length="345" mass="39229">MHIPSSSKSPSHLLSQRKGNAGCSTPPEERTQEGKVLATMKTSAFIIGTSLLLFGAFSNSAVWARQESWEPADHFWQTQWQKVHRLFGGNKQAIYFSGTLLVPFLVFWCVNGVYMVADVTGKPHFITRYRIQLGKNDPVDTKKLLQAVRTVLFNLLFISVPLVVLTFPIVQWWGDPCREELPTFRWVLIELLIFGLVEEILFYYSHRLFHHPLLYKHIHKKHHEWTAPVSMVALYSHPVEHLLSNTLPVMAGPILLQSHITSSTLWVCIALTVTSISHCGYRLPFLPSPEFHDFHHLKFNQCYGVLGILDYLHGTDTLFKQSQACKGPDPMPHAGSIPDSPRKAK</sequence>
<proteinExistence type="predicted"/>
<evidence type="ECO:0000256" key="4">
    <source>
        <dbReference type="ARBA" id="ARBA00023136"/>
    </source>
</evidence>
<reference evidence="8 9" key="1">
    <citation type="journal article" date="2012" name="Genome Biol.">
        <title>Sequencing three crocodilian genomes to illuminate the evolution of archosaurs and amniotes.</title>
        <authorList>
            <person name="St John J.A."/>
            <person name="Braun E.L."/>
            <person name="Isberg S.R."/>
            <person name="Miles L.G."/>
            <person name="Chong A.Y."/>
            <person name="Gongora J."/>
            <person name="Dalzell P."/>
            <person name="Moran C."/>
            <person name="Bed'hom B."/>
            <person name="Abzhanov A."/>
            <person name="Burgess S.C."/>
            <person name="Cooksey A.M."/>
            <person name="Castoe T.A."/>
            <person name="Crawford N.G."/>
            <person name="Densmore L.D."/>
            <person name="Drew J.C."/>
            <person name="Edwards S.V."/>
            <person name="Faircloth B.C."/>
            <person name="Fujita M.K."/>
            <person name="Greenwold M.J."/>
            <person name="Hoffmann F.G."/>
            <person name="Howard J.M."/>
            <person name="Iguchi T."/>
            <person name="Janes D.E."/>
            <person name="Khan S.Y."/>
            <person name="Kohno S."/>
            <person name="de Koning A.J."/>
            <person name="Lance S.L."/>
            <person name="McCarthy F.M."/>
            <person name="McCormack J.E."/>
            <person name="Merchant M.E."/>
            <person name="Peterson D.G."/>
            <person name="Pollock D.D."/>
            <person name="Pourmand N."/>
            <person name="Raney B.J."/>
            <person name="Roessler K.A."/>
            <person name="Sanford J.R."/>
            <person name="Sawyer R.H."/>
            <person name="Schmidt C.J."/>
            <person name="Triplett E.W."/>
            <person name="Tuberville T.D."/>
            <person name="Venegas-Anaya M."/>
            <person name="Howard J.T."/>
            <person name="Jarvis E.D."/>
            <person name="Guillette L.J.Jr."/>
            <person name="Glenn T.C."/>
            <person name="Green R.E."/>
            <person name="Ray D.A."/>
        </authorList>
    </citation>
    <scope>NUCLEOTIDE SEQUENCE [LARGE SCALE GENOMIC DNA]</scope>
    <source>
        <strain evidence="8">KSC_2009_1</strain>
    </source>
</reference>
<keyword evidence="2 6" id="KW-0812">Transmembrane</keyword>
<feature type="domain" description="Fatty acid hydroxylase" evidence="7">
    <location>
        <begin position="192"/>
        <end position="315"/>
    </location>
</feature>
<evidence type="ECO:0000256" key="1">
    <source>
        <dbReference type="ARBA" id="ARBA00004370"/>
    </source>
</evidence>
<dbReference type="PANTHER" id="PTHR11863">
    <property type="entry name" value="STEROL DESATURASE"/>
    <property type="match status" value="1"/>
</dbReference>
<evidence type="ECO:0000256" key="6">
    <source>
        <dbReference type="SAM" id="Phobius"/>
    </source>
</evidence>
<name>A0A151MEG0_ALLMI</name>
<dbReference type="eggNOG" id="KOG0873">
    <property type="taxonomic scope" value="Eukaryota"/>
</dbReference>
<feature type="transmembrane region" description="Helical" evidence="6">
    <location>
        <begin position="93"/>
        <end position="117"/>
    </location>
</feature>
<organism evidence="8 9">
    <name type="scientific">Alligator mississippiensis</name>
    <name type="common">American alligator</name>
    <dbReference type="NCBI Taxonomy" id="8496"/>
    <lineage>
        <taxon>Eukaryota</taxon>
        <taxon>Metazoa</taxon>
        <taxon>Chordata</taxon>
        <taxon>Craniata</taxon>
        <taxon>Vertebrata</taxon>
        <taxon>Euteleostomi</taxon>
        <taxon>Archelosauria</taxon>
        <taxon>Archosauria</taxon>
        <taxon>Crocodylia</taxon>
        <taxon>Alligatoridae</taxon>
        <taxon>Alligatorinae</taxon>
        <taxon>Alligator</taxon>
    </lineage>
</organism>
<evidence type="ECO:0000256" key="5">
    <source>
        <dbReference type="SAM" id="MobiDB-lite"/>
    </source>
</evidence>
<dbReference type="InterPro" id="IPR006694">
    <property type="entry name" value="Fatty_acid_hydroxylase"/>
</dbReference>
<dbReference type="AlphaFoldDB" id="A0A151MEG0"/>
<keyword evidence="3 6" id="KW-1133">Transmembrane helix</keyword>
<accession>A0A151MEG0</accession>
<evidence type="ECO:0000256" key="3">
    <source>
        <dbReference type="ARBA" id="ARBA00022989"/>
    </source>
</evidence>
<comment type="caution">
    <text evidence="8">The sequence shown here is derived from an EMBL/GenBank/DDBJ whole genome shotgun (WGS) entry which is preliminary data.</text>
</comment>
<evidence type="ECO:0000313" key="8">
    <source>
        <dbReference type="EMBL" id="KYO22879.1"/>
    </source>
</evidence>
<evidence type="ECO:0000313" key="9">
    <source>
        <dbReference type="Proteomes" id="UP000050525"/>
    </source>
</evidence>
<evidence type="ECO:0000259" key="7">
    <source>
        <dbReference type="Pfam" id="PF04116"/>
    </source>
</evidence>
<feature type="region of interest" description="Disordered" evidence="5">
    <location>
        <begin position="323"/>
        <end position="345"/>
    </location>
</feature>
<dbReference type="InterPro" id="IPR050307">
    <property type="entry name" value="Sterol_Desaturase_Related"/>
</dbReference>
<dbReference type="Pfam" id="PF04116">
    <property type="entry name" value="FA_hydroxylase"/>
    <property type="match status" value="1"/>
</dbReference>
<dbReference type="GO" id="GO:0005506">
    <property type="term" value="F:iron ion binding"/>
    <property type="evidence" value="ECO:0007669"/>
    <property type="project" value="InterPro"/>
</dbReference>